<dbReference type="InterPro" id="IPR011601">
    <property type="entry name" value="MurB_C"/>
</dbReference>
<dbReference type="InterPro" id="IPR006094">
    <property type="entry name" value="Oxid_FAD_bind_N"/>
</dbReference>
<keyword evidence="9 20" id="KW-0132">Cell division</keyword>
<feature type="active site" evidence="20">
    <location>
        <position position="392"/>
    </location>
</feature>
<dbReference type="GO" id="GO:0051301">
    <property type="term" value="P:cell division"/>
    <property type="evidence" value="ECO:0007669"/>
    <property type="project" value="UniProtKB-KW"/>
</dbReference>
<dbReference type="AlphaFoldDB" id="A0ABD4L2P8"/>
<dbReference type="EMBL" id="JAEDAF010000011">
    <property type="protein sequence ID" value="MBH8580886.1"/>
    <property type="molecule type" value="Genomic_DNA"/>
</dbReference>
<dbReference type="HAMAP" id="MF_00037">
    <property type="entry name" value="MurB"/>
    <property type="match status" value="1"/>
</dbReference>
<evidence type="ECO:0000256" key="17">
    <source>
        <dbReference type="ARBA" id="ARBA00023316"/>
    </source>
</evidence>
<dbReference type="GO" id="GO:0008762">
    <property type="term" value="F:UDP-N-acetylmuramate dehydrogenase activity"/>
    <property type="evidence" value="ECO:0007669"/>
    <property type="project" value="UniProtKB-UniRule"/>
</dbReference>
<comment type="catalytic activity">
    <reaction evidence="19 20">
        <text>UDP-N-acetyl-alpha-D-muramate + NADP(+) = UDP-N-acetyl-3-O-(1-carboxyvinyl)-alpha-D-glucosamine + NADPH + H(+)</text>
        <dbReference type="Rhea" id="RHEA:12248"/>
        <dbReference type="ChEBI" id="CHEBI:15378"/>
        <dbReference type="ChEBI" id="CHEBI:57783"/>
        <dbReference type="ChEBI" id="CHEBI:58349"/>
        <dbReference type="ChEBI" id="CHEBI:68483"/>
        <dbReference type="ChEBI" id="CHEBI:70757"/>
        <dbReference type="EC" id="1.3.1.98"/>
    </reaction>
</comment>
<evidence type="ECO:0000256" key="12">
    <source>
        <dbReference type="ARBA" id="ARBA00022857"/>
    </source>
</evidence>
<dbReference type="SUPFAM" id="SSF56194">
    <property type="entry name" value="Uridine diphospho-N-Acetylenolpyruvylglucosamine reductase, MurB, C-terminal domain"/>
    <property type="match status" value="1"/>
</dbReference>
<comment type="caution">
    <text evidence="23">The sequence shown here is derived from an EMBL/GenBank/DDBJ whole genome shotgun (WGS) entry which is preliminary data.</text>
</comment>
<evidence type="ECO:0000256" key="9">
    <source>
        <dbReference type="ARBA" id="ARBA00022618"/>
    </source>
</evidence>
<dbReference type="Gene3D" id="3.30.43.10">
    <property type="entry name" value="Uridine Diphospho-n-acetylenolpyruvylglucosamine Reductase, domain 2"/>
    <property type="match status" value="1"/>
</dbReference>
<feature type="domain" description="FAD-binding PCMH-type" evidence="22">
    <location>
        <begin position="79"/>
        <end position="250"/>
    </location>
</feature>
<keyword evidence="11 20" id="KW-0274">FAD</keyword>
<comment type="function">
    <text evidence="2 20">Cell wall formation.</text>
</comment>
<feature type="active site" description="Proton donor" evidence="20">
    <location>
        <position position="296"/>
    </location>
</feature>
<dbReference type="InterPro" id="IPR036318">
    <property type="entry name" value="FAD-bd_PCMH-like_sf"/>
</dbReference>
<evidence type="ECO:0000256" key="11">
    <source>
        <dbReference type="ARBA" id="ARBA00022827"/>
    </source>
</evidence>
<evidence type="ECO:0000256" key="4">
    <source>
        <dbReference type="ARBA" id="ARBA00004752"/>
    </source>
</evidence>
<evidence type="ECO:0000313" key="23">
    <source>
        <dbReference type="EMBL" id="MBH8580886.1"/>
    </source>
</evidence>
<dbReference type="Pfam" id="PF01565">
    <property type="entry name" value="FAD_binding_4"/>
    <property type="match status" value="1"/>
</dbReference>
<keyword evidence="14 20" id="KW-0573">Peptidoglycan synthesis</keyword>
<proteinExistence type="inferred from homology"/>
<evidence type="ECO:0000256" key="6">
    <source>
        <dbReference type="ARBA" id="ARBA00012518"/>
    </source>
</evidence>
<comment type="similarity">
    <text evidence="5 20">Belongs to the MurB family.</text>
</comment>
<evidence type="ECO:0000256" key="16">
    <source>
        <dbReference type="ARBA" id="ARBA00023306"/>
    </source>
</evidence>
<gene>
    <name evidence="20 23" type="primary">murB</name>
    <name evidence="23" type="ORF">I7V36_12345</name>
</gene>
<organism evidence="23 24">
    <name type="scientific">Bisbaumannia pacifica</name>
    <dbReference type="NCBI Taxonomy" id="77098"/>
    <lineage>
        <taxon>Bacteria</taxon>
        <taxon>Pseudomonadati</taxon>
        <taxon>Pseudomonadota</taxon>
        <taxon>Gammaproteobacteria</taxon>
        <taxon>Oceanospirillales</taxon>
        <taxon>Halomonadaceae</taxon>
        <taxon>Bisbaumannia</taxon>
    </lineage>
</organism>
<dbReference type="Pfam" id="PF02873">
    <property type="entry name" value="MurB_C"/>
    <property type="match status" value="1"/>
</dbReference>
<comment type="cofactor">
    <cofactor evidence="1 20">
        <name>FAD</name>
        <dbReference type="ChEBI" id="CHEBI:57692"/>
    </cofactor>
</comment>
<feature type="region of interest" description="Disordered" evidence="21">
    <location>
        <begin position="1"/>
        <end position="60"/>
    </location>
</feature>
<dbReference type="PROSITE" id="PS51387">
    <property type="entry name" value="FAD_PCMH"/>
    <property type="match status" value="1"/>
</dbReference>
<keyword evidence="16 20" id="KW-0131">Cell cycle</keyword>
<dbReference type="InterPro" id="IPR016169">
    <property type="entry name" value="FAD-bd_PCMH_sub2"/>
</dbReference>
<keyword evidence="17 20" id="KW-0961">Cell wall biogenesis/degradation</keyword>
<dbReference type="InterPro" id="IPR036635">
    <property type="entry name" value="MurB_C_sf"/>
</dbReference>
<dbReference type="EC" id="1.3.1.98" evidence="6 20"/>
<dbReference type="Gene3D" id="3.30.465.10">
    <property type="match status" value="1"/>
</dbReference>
<sequence length="400" mass="43214">MPGPPGALPRLRREPRPGGTRPLLWRRRGLRSCPRPGGSRRRWPGGGARTSPGGASVSEASYPELRGEHPLDGLNTLGLSARAAHFMRLTREADLAPALALAAQRGWPVSLLGGGSNLILAPYQDGLVLQPGFSDCELTPRADGSVEVRVAAGHDWHALVMAMAVRGLWGLENLALIPGQCGAAPIQNIGAYGVELAEVLEAVELRHLDDGRAEILSVEECAFGYRDSLFKGELAGRVMITHLRLRLSTRSRPRLDYGDLGQRVGKAPTPRDVAEAVCAIRREKLPDPGELANAGSFFKNPLVSAAQAEALIDDHPAMPHFAQPDGRVKLAAGWLIDQCGLKGWREGPFGVHERQALVLVHHGGGDARGLLAFAERVAERVRSRFGVELEREPRLMGRFD</sequence>
<dbReference type="Proteomes" id="UP000651738">
    <property type="component" value="Unassembled WGS sequence"/>
</dbReference>
<evidence type="ECO:0000256" key="15">
    <source>
        <dbReference type="ARBA" id="ARBA00023002"/>
    </source>
</evidence>
<evidence type="ECO:0000256" key="8">
    <source>
        <dbReference type="ARBA" id="ARBA00022490"/>
    </source>
</evidence>
<reference evidence="23 24" key="1">
    <citation type="submission" date="2020-12" db="EMBL/GenBank/DDBJ databases">
        <title>Draft genome sequence of Halomonas pacifica strain CARE-V15.</title>
        <authorList>
            <person name="Vignesh N."/>
            <person name="Thabitha A."/>
            <person name="Saravanan R."/>
            <person name="Manigandan V."/>
        </authorList>
    </citation>
    <scope>NUCLEOTIDE SEQUENCE [LARGE SCALE GENOMIC DNA]</scope>
    <source>
        <strain evidence="23 24">CARE-V15</strain>
    </source>
</reference>
<name>A0ABD4L2P8_9GAMM</name>
<dbReference type="InterPro" id="IPR016167">
    <property type="entry name" value="FAD-bd_PCMH_sub1"/>
</dbReference>
<evidence type="ECO:0000256" key="19">
    <source>
        <dbReference type="ARBA" id="ARBA00048914"/>
    </source>
</evidence>
<evidence type="ECO:0000256" key="18">
    <source>
        <dbReference type="ARBA" id="ARBA00031026"/>
    </source>
</evidence>
<evidence type="ECO:0000256" key="1">
    <source>
        <dbReference type="ARBA" id="ARBA00001974"/>
    </source>
</evidence>
<keyword evidence="15 20" id="KW-0560">Oxidoreductase</keyword>
<dbReference type="Gene3D" id="3.90.78.10">
    <property type="entry name" value="UDP-N-acetylenolpyruvoylglucosamine reductase, C-terminal domain"/>
    <property type="match status" value="1"/>
</dbReference>
<dbReference type="InterPro" id="IPR003170">
    <property type="entry name" value="MurB"/>
</dbReference>
<dbReference type="NCBIfam" id="NF000755">
    <property type="entry name" value="PRK00046.1"/>
    <property type="match status" value="1"/>
</dbReference>
<keyword evidence="10 20" id="KW-0285">Flavoprotein</keyword>
<evidence type="ECO:0000256" key="7">
    <source>
        <dbReference type="ARBA" id="ARBA00015188"/>
    </source>
</evidence>
<dbReference type="InterPro" id="IPR016166">
    <property type="entry name" value="FAD-bd_PCMH"/>
</dbReference>
<keyword evidence="12 20" id="KW-0521">NADP</keyword>
<accession>A0ABD4L2P8</accession>
<evidence type="ECO:0000256" key="5">
    <source>
        <dbReference type="ARBA" id="ARBA00010485"/>
    </source>
</evidence>
<keyword evidence="13 20" id="KW-0133">Cell shape</keyword>
<evidence type="ECO:0000313" key="24">
    <source>
        <dbReference type="Proteomes" id="UP000651738"/>
    </source>
</evidence>
<dbReference type="GO" id="GO:0071555">
    <property type="term" value="P:cell wall organization"/>
    <property type="evidence" value="ECO:0007669"/>
    <property type="project" value="UniProtKB-KW"/>
</dbReference>
<comment type="pathway">
    <text evidence="4 20">Cell wall biogenesis; peptidoglycan biosynthesis.</text>
</comment>
<keyword evidence="8 20" id="KW-0963">Cytoplasm</keyword>
<evidence type="ECO:0000256" key="20">
    <source>
        <dbReference type="HAMAP-Rule" id="MF_00037"/>
    </source>
</evidence>
<dbReference type="PANTHER" id="PTHR21071:SF4">
    <property type="entry name" value="UDP-N-ACETYLENOLPYRUVOYLGLUCOSAMINE REDUCTASE"/>
    <property type="match status" value="1"/>
</dbReference>
<evidence type="ECO:0000259" key="22">
    <source>
        <dbReference type="PROSITE" id="PS51387"/>
    </source>
</evidence>
<protein>
    <recommendedName>
        <fullName evidence="7 20">UDP-N-acetylenolpyruvoylglucosamine reductase</fullName>
        <ecNumber evidence="6 20">1.3.1.98</ecNumber>
    </recommendedName>
    <alternativeName>
        <fullName evidence="18 20">UDP-N-acetylmuramate dehydrogenase</fullName>
    </alternativeName>
</protein>
<comment type="subcellular location">
    <subcellularLocation>
        <location evidence="3 20">Cytoplasm</location>
    </subcellularLocation>
</comment>
<evidence type="ECO:0000256" key="21">
    <source>
        <dbReference type="SAM" id="MobiDB-lite"/>
    </source>
</evidence>
<dbReference type="PANTHER" id="PTHR21071">
    <property type="entry name" value="UDP-N-ACETYLENOLPYRUVOYLGLUCOSAMINE REDUCTASE"/>
    <property type="match status" value="1"/>
</dbReference>
<dbReference type="SUPFAM" id="SSF56176">
    <property type="entry name" value="FAD-binding/transporter-associated domain-like"/>
    <property type="match status" value="1"/>
</dbReference>
<dbReference type="GO" id="GO:0009252">
    <property type="term" value="P:peptidoglycan biosynthetic process"/>
    <property type="evidence" value="ECO:0007669"/>
    <property type="project" value="UniProtKB-UniRule"/>
</dbReference>
<evidence type="ECO:0000256" key="14">
    <source>
        <dbReference type="ARBA" id="ARBA00022984"/>
    </source>
</evidence>
<feature type="active site" evidence="20">
    <location>
        <position position="226"/>
    </location>
</feature>
<dbReference type="NCBIfam" id="TIGR00179">
    <property type="entry name" value="murB"/>
    <property type="match status" value="1"/>
</dbReference>
<evidence type="ECO:0000256" key="2">
    <source>
        <dbReference type="ARBA" id="ARBA00003921"/>
    </source>
</evidence>
<evidence type="ECO:0000256" key="10">
    <source>
        <dbReference type="ARBA" id="ARBA00022630"/>
    </source>
</evidence>
<evidence type="ECO:0000256" key="3">
    <source>
        <dbReference type="ARBA" id="ARBA00004496"/>
    </source>
</evidence>
<evidence type="ECO:0000256" key="13">
    <source>
        <dbReference type="ARBA" id="ARBA00022960"/>
    </source>
</evidence>
<dbReference type="GO" id="GO:0008360">
    <property type="term" value="P:regulation of cell shape"/>
    <property type="evidence" value="ECO:0007669"/>
    <property type="project" value="UniProtKB-KW"/>
</dbReference>
<dbReference type="GO" id="GO:0005737">
    <property type="term" value="C:cytoplasm"/>
    <property type="evidence" value="ECO:0007669"/>
    <property type="project" value="UniProtKB-SubCell"/>
</dbReference>